<evidence type="ECO:0000256" key="5">
    <source>
        <dbReference type="ARBA" id="ARBA00022670"/>
    </source>
</evidence>
<dbReference type="Pfam" id="PF03416">
    <property type="entry name" value="Peptidase_C54"/>
    <property type="match status" value="1"/>
</dbReference>
<dbReference type="PANTHER" id="PTHR22624">
    <property type="entry name" value="CYSTEINE PROTEASE ATG4"/>
    <property type="match status" value="1"/>
</dbReference>
<comment type="similarity">
    <text evidence="2 11">Belongs to the peptidase C54 family.</text>
</comment>
<dbReference type="AlphaFoldDB" id="A0A9N9WW87"/>
<dbReference type="GO" id="GO:0035973">
    <property type="term" value="P:aggrephagy"/>
    <property type="evidence" value="ECO:0007669"/>
    <property type="project" value="TreeGrafter"/>
</dbReference>
<evidence type="ECO:0000256" key="9">
    <source>
        <dbReference type="ARBA" id="ARBA00023006"/>
    </source>
</evidence>
<evidence type="ECO:0000256" key="11">
    <source>
        <dbReference type="RuleBase" id="RU363115"/>
    </source>
</evidence>
<reference evidence="13" key="2">
    <citation type="submission" date="2022-10" db="EMBL/GenBank/DDBJ databases">
        <authorList>
            <consortium name="ENA_rothamsted_submissions"/>
            <consortium name="culmorum"/>
            <person name="King R."/>
        </authorList>
    </citation>
    <scope>NUCLEOTIDE SEQUENCE</scope>
</reference>
<dbReference type="EMBL" id="OU895879">
    <property type="protein sequence ID" value="CAG9808439.1"/>
    <property type="molecule type" value="Genomic_DNA"/>
</dbReference>
<evidence type="ECO:0000256" key="3">
    <source>
        <dbReference type="ARBA" id="ARBA00022448"/>
    </source>
</evidence>
<dbReference type="GO" id="GO:0034727">
    <property type="term" value="P:piecemeal microautophagy of the nucleus"/>
    <property type="evidence" value="ECO:0007669"/>
    <property type="project" value="TreeGrafter"/>
</dbReference>
<comment type="catalytic activity">
    <reaction evidence="10">
        <text>[protein]-C-terminal L-amino acid-glycyl-phosphatidylethanolamide + H2O = [protein]-C-terminal L-amino acid-glycine + a 1,2-diacyl-sn-glycero-3-phosphoethanolamine</text>
        <dbReference type="Rhea" id="RHEA:67548"/>
        <dbReference type="Rhea" id="RHEA-COMP:17323"/>
        <dbReference type="Rhea" id="RHEA-COMP:17324"/>
        <dbReference type="ChEBI" id="CHEBI:15377"/>
        <dbReference type="ChEBI" id="CHEBI:64612"/>
        <dbReference type="ChEBI" id="CHEBI:172940"/>
        <dbReference type="ChEBI" id="CHEBI:172941"/>
    </reaction>
    <physiologicalReaction direction="left-to-right" evidence="10">
        <dbReference type="Rhea" id="RHEA:67549"/>
    </physiologicalReaction>
</comment>
<evidence type="ECO:0000256" key="4">
    <source>
        <dbReference type="ARBA" id="ARBA00022490"/>
    </source>
</evidence>
<dbReference type="InterPro" id="IPR038765">
    <property type="entry name" value="Papain-like_cys_pep_sf"/>
</dbReference>
<dbReference type="GO" id="GO:0019786">
    <property type="term" value="F:protein-phosphatidylethanolamide deconjugating activity"/>
    <property type="evidence" value="ECO:0007669"/>
    <property type="project" value="InterPro"/>
</dbReference>
<dbReference type="GO" id="GO:0004197">
    <property type="term" value="F:cysteine-type endopeptidase activity"/>
    <property type="evidence" value="ECO:0007669"/>
    <property type="project" value="TreeGrafter"/>
</dbReference>
<keyword evidence="7" id="KW-0788">Thiol protease</keyword>
<keyword evidence="4 11" id="KW-0963">Cytoplasm</keyword>
<comment type="function">
    <text evidence="11">Cysteine protease that plays a key role in autophagy by mediating both proteolytic activation and delipidation of ATG8 family proteins.</text>
</comment>
<dbReference type="GO" id="GO:0005737">
    <property type="term" value="C:cytoplasm"/>
    <property type="evidence" value="ECO:0007669"/>
    <property type="project" value="UniProtKB-SubCell"/>
</dbReference>
<dbReference type="SUPFAM" id="SSF54001">
    <property type="entry name" value="Cysteine proteinases"/>
    <property type="match status" value="1"/>
</dbReference>
<reference evidence="13" key="1">
    <citation type="submission" date="2022-01" db="EMBL/GenBank/DDBJ databases">
        <authorList>
            <person name="King R."/>
        </authorList>
    </citation>
    <scope>NUCLEOTIDE SEQUENCE</scope>
</reference>
<gene>
    <name evidence="13" type="ORF">CHIRRI_LOCUS11279</name>
</gene>
<keyword evidence="14" id="KW-1185">Reference proteome</keyword>
<keyword evidence="6 11" id="KW-0378">Hydrolase</keyword>
<organism evidence="13 14">
    <name type="scientific">Chironomus riparius</name>
    <dbReference type="NCBI Taxonomy" id="315576"/>
    <lineage>
        <taxon>Eukaryota</taxon>
        <taxon>Metazoa</taxon>
        <taxon>Ecdysozoa</taxon>
        <taxon>Arthropoda</taxon>
        <taxon>Hexapoda</taxon>
        <taxon>Insecta</taxon>
        <taxon>Pterygota</taxon>
        <taxon>Neoptera</taxon>
        <taxon>Endopterygota</taxon>
        <taxon>Diptera</taxon>
        <taxon>Nematocera</taxon>
        <taxon>Chironomoidea</taxon>
        <taxon>Chironomidae</taxon>
        <taxon>Chironominae</taxon>
        <taxon>Chironomus</taxon>
    </lineage>
</organism>
<evidence type="ECO:0000256" key="1">
    <source>
        <dbReference type="ARBA" id="ARBA00004496"/>
    </source>
</evidence>
<keyword evidence="9 11" id="KW-0072">Autophagy</keyword>
<dbReference type="InterPro" id="IPR005078">
    <property type="entry name" value="Peptidase_C54"/>
</dbReference>
<evidence type="ECO:0000256" key="6">
    <source>
        <dbReference type="ARBA" id="ARBA00022801"/>
    </source>
</evidence>
<comment type="subcellular location">
    <subcellularLocation>
        <location evidence="1 11">Cytoplasm</location>
    </subcellularLocation>
</comment>
<keyword evidence="5 11" id="KW-0645">Protease</keyword>
<dbReference type="InterPro" id="IPR046792">
    <property type="entry name" value="Peptidase_C54_cat"/>
</dbReference>
<keyword evidence="3" id="KW-0813">Transport</keyword>
<dbReference type="EC" id="3.4.22.-" evidence="11"/>
<accession>A0A9N9WW87</accession>
<keyword evidence="8 11" id="KW-0653">Protein transport</keyword>
<evidence type="ECO:0000313" key="13">
    <source>
        <dbReference type="EMBL" id="CAG9808439.1"/>
    </source>
</evidence>
<dbReference type="PANTHER" id="PTHR22624:SF52">
    <property type="entry name" value="CYSTEINE PROTEASE"/>
    <property type="match status" value="1"/>
</dbReference>
<evidence type="ECO:0000256" key="2">
    <source>
        <dbReference type="ARBA" id="ARBA00010958"/>
    </source>
</evidence>
<dbReference type="GO" id="GO:0000045">
    <property type="term" value="P:autophagosome assembly"/>
    <property type="evidence" value="ECO:0007669"/>
    <property type="project" value="TreeGrafter"/>
</dbReference>
<sequence>MSNKATMFSRIKDTFVELSGTEGNVDPITSSNVPNDQRLIPTVTAAAGSSVNGNELKEKVETRLMSLWHNMKYGWNTKLRSNFNKESAIWFLGRCYHQKVTPNPSMQSSAYEMIDNNITNNSRIDNNKLLTTSLHEEMPTSCDSYVQQYSGTKYRSTSDLNDCNNDYEIDQAIEPPEETGTDVVGDYEDGFDGFKKDFISRIWMTYRRDFTMMQTELKDPMHSPTSGYTSDCGWGCMIRSGQMMLAQALIVHFLGRSWRFDPNSQLSQTTEDHIHRKILRWFGDQESKTSPFSIHKMVELGKKNGKKVGEWYGPGSVAHVLKEAVKQASKENIDLATLHVYVAQDCTIYNQDIFDECYSQEIQTVPWHNKSRSATTSPLKNFERKKNVITWKHLVLLIPLRLGHEKLNPIYSDCLKAMLSLEWCIGIIGGRPKHSLYFVGYQDDKLIHLDPHYCQDLVDVNVDHFPVTSFHCRSARKMKISKMDPSCCIGFYIPTRNEYDRFQNTIQPYLQPVNNYNERHKALQTTSSCLKPPNVMYDQSTYPMFIFQPGRLRDETHKSARVRTTALNSLRNLQLQDPDEDDNDDGIEDFVIL</sequence>
<protein>
    <recommendedName>
        <fullName evidence="11">Cysteine protease</fullName>
        <ecNumber evidence="11">3.4.22.-</ecNumber>
    </recommendedName>
</protein>
<dbReference type="GO" id="GO:0016485">
    <property type="term" value="P:protein processing"/>
    <property type="evidence" value="ECO:0007669"/>
    <property type="project" value="TreeGrafter"/>
</dbReference>
<proteinExistence type="inferred from homology"/>
<name>A0A9N9WW87_9DIPT</name>
<evidence type="ECO:0000256" key="7">
    <source>
        <dbReference type="ARBA" id="ARBA00022807"/>
    </source>
</evidence>
<feature type="domain" description="Peptidase C54 catalytic" evidence="12">
    <location>
        <begin position="193"/>
        <end position="504"/>
    </location>
</feature>
<dbReference type="OrthoDB" id="2960936at2759"/>
<evidence type="ECO:0000256" key="8">
    <source>
        <dbReference type="ARBA" id="ARBA00022927"/>
    </source>
</evidence>
<dbReference type="GO" id="GO:0015031">
    <property type="term" value="P:protein transport"/>
    <property type="evidence" value="ECO:0007669"/>
    <property type="project" value="UniProtKB-KW"/>
</dbReference>
<dbReference type="GO" id="GO:0000423">
    <property type="term" value="P:mitophagy"/>
    <property type="evidence" value="ECO:0007669"/>
    <property type="project" value="TreeGrafter"/>
</dbReference>
<evidence type="ECO:0000256" key="10">
    <source>
        <dbReference type="ARBA" id="ARBA00029362"/>
    </source>
</evidence>
<dbReference type="Proteomes" id="UP001153620">
    <property type="component" value="Chromosome 3"/>
</dbReference>
<evidence type="ECO:0000259" key="12">
    <source>
        <dbReference type="Pfam" id="PF03416"/>
    </source>
</evidence>
<evidence type="ECO:0000313" key="14">
    <source>
        <dbReference type="Proteomes" id="UP001153620"/>
    </source>
</evidence>